<feature type="transmembrane region" description="Helical" evidence="1">
    <location>
        <begin position="109"/>
        <end position="127"/>
    </location>
</feature>
<keyword evidence="1" id="KW-0472">Membrane</keyword>
<keyword evidence="1" id="KW-0812">Transmembrane</keyword>
<accession>A0A177VY39</accession>
<dbReference type="EMBL" id="AATT01000295">
    <property type="protein sequence ID" value="OAJ32743.1"/>
    <property type="molecule type" value="Genomic_DNA"/>
</dbReference>
<name>A0A177VY39_BATDL</name>
<proteinExistence type="predicted"/>
<evidence type="ECO:0000313" key="3">
    <source>
        <dbReference type="Proteomes" id="UP000077115"/>
    </source>
</evidence>
<sequence length="128" mass="15021">MLHYDINLSVCWMSRRHTTLLGWMLWKSIQLNMKQLKATDVLASKQVMLIARSLMKLLETFGDGHKGRFLDYVNSRLGISKSSYYYYMEHYAFMSKYPEFQTLAVSFRVFKIFLYFLALSFSASVLAA</sequence>
<reference evidence="2 3" key="2">
    <citation type="submission" date="2016-05" db="EMBL/GenBank/DDBJ databases">
        <title>Lineage-specific infection strategies underlie the spectrum of fungal disease in amphibians.</title>
        <authorList>
            <person name="Cuomo C.A."/>
            <person name="Farrer R.A."/>
            <person name="James T."/>
            <person name="Longcore J."/>
            <person name="Birren B."/>
        </authorList>
    </citation>
    <scope>NUCLEOTIDE SEQUENCE [LARGE SCALE GENOMIC DNA]</scope>
    <source>
        <strain evidence="2 3">JEL423</strain>
    </source>
</reference>
<reference evidence="2 3" key="1">
    <citation type="submission" date="2006-10" db="EMBL/GenBank/DDBJ databases">
        <title>The Genome Sequence of Batrachochytrium dendrobatidis JEL423.</title>
        <authorList>
            <consortium name="The Broad Institute Genome Sequencing Platform"/>
            <person name="Birren B."/>
            <person name="Lander E."/>
            <person name="Galagan J."/>
            <person name="Cuomo C."/>
            <person name="Devon K."/>
            <person name="Jaffe D."/>
            <person name="Butler J."/>
            <person name="Alvarez P."/>
            <person name="Gnerre S."/>
            <person name="Grabherr M."/>
            <person name="Kleber M."/>
            <person name="Mauceli E."/>
            <person name="Brockman W."/>
            <person name="Young S."/>
            <person name="LaButti K."/>
            <person name="Sykes S."/>
            <person name="DeCaprio D."/>
            <person name="Crawford M."/>
            <person name="Koehrsen M."/>
            <person name="Engels R."/>
            <person name="Montgomery P."/>
            <person name="Pearson M."/>
            <person name="Howarth C."/>
            <person name="Larson L."/>
            <person name="White J."/>
            <person name="O'Leary S."/>
            <person name="Kodira C."/>
            <person name="Zeng Q."/>
            <person name="Yandava C."/>
            <person name="Alvarado L."/>
            <person name="Longcore J."/>
            <person name="James T."/>
        </authorList>
    </citation>
    <scope>NUCLEOTIDE SEQUENCE [LARGE SCALE GENOMIC DNA]</scope>
    <source>
        <strain evidence="2 3">JEL423</strain>
    </source>
</reference>
<gene>
    <name evidence="2" type="ORF">BDEG_28628</name>
</gene>
<protein>
    <submittedName>
        <fullName evidence="2">Uncharacterized protein</fullName>
    </submittedName>
</protein>
<evidence type="ECO:0000256" key="1">
    <source>
        <dbReference type="SAM" id="Phobius"/>
    </source>
</evidence>
<comment type="caution">
    <text evidence="2">The sequence shown here is derived from an EMBL/GenBank/DDBJ whole genome shotgun (WGS) entry which is preliminary data.</text>
</comment>
<dbReference type="OrthoDB" id="2173101at2759"/>
<dbReference type="VEuPathDB" id="FungiDB:BDEG_28628"/>
<dbReference type="AlphaFoldDB" id="A0A177VY39"/>
<evidence type="ECO:0000313" key="2">
    <source>
        <dbReference type="EMBL" id="OAJ32743.1"/>
    </source>
</evidence>
<organism evidence="2 3">
    <name type="scientific">Batrachochytrium dendrobatidis (strain JEL423)</name>
    <dbReference type="NCBI Taxonomy" id="403673"/>
    <lineage>
        <taxon>Eukaryota</taxon>
        <taxon>Fungi</taxon>
        <taxon>Fungi incertae sedis</taxon>
        <taxon>Chytridiomycota</taxon>
        <taxon>Chytridiomycota incertae sedis</taxon>
        <taxon>Chytridiomycetes</taxon>
        <taxon>Rhizophydiales</taxon>
        <taxon>Rhizophydiales incertae sedis</taxon>
        <taxon>Batrachochytrium</taxon>
    </lineage>
</organism>
<keyword evidence="1" id="KW-1133">Transmembrane helix</keyword>
<dbReference type="Proteomes" id="UP000077115">
    <property type="component" value="Unassembled WGS sequence"/>
</dbReference>